<dbReference type="EMBL" id="JABTTQ020000003">
    <property type="protein sequence ID" value="KAK6160519.1"/>
    <property type="molecule type" value="Genomic_DNA"/>
</dbReference>
<evidence type="ECO:0008006" key="3">
    <source>
        <dbReference type="Google" id="ProtNLM"/>
    </source>
</evidence>
<dbReference type="Proteomes" id="UP001318860">
    <property type="component" value="Unassembled WGS sequence"/>
</dbReference>
<gene>
    <name evidence="1" type="ORF">DH2020_003900</name>
</gene>
<organism evidence="1 2">
    <name type="scientific">Rehmannia glutinosa</name>
    <name type="common">Chinese foxglove</name>
    <dbReference type="NCBI Taxonomy" id="99300"/>
    <lineage>
        <taxon>Eukaryota</taxon>
        <taxon>Viridiplantae</taxon>
        <taxon>Streptophyta</taxon>
        <taxon>Embryophyta</taxon>
        <taxon>Tracheophyta</taxon>
        <taxon>Spermatophyta</taxon>
        <taxon>Magnoliopsida</taxon>
        <taxon>eudicotyledons</taxon>
        <taxon>Gunneridae</taxon>
        <taxon>Pentapetalae</taxon>
        <taxon>asterids</taxon>
        <taxon>lamiids</taxon>
        <taxon>Lamiales</taxon>
        <taxon>Orobanchaceae</taxon>
        <taxon>Rehmannieae</taxon>
        <taxon>Rehmannia</taxon>
    </lineage>
</organism>
<reference evidence="1 2" key="1">
    <citation type="journal article" date="2021" name="Comput. Struct. Biotechnol. J.">
        <title>De novo genome assembly of the potent medicinal plant Rehmannia glutinosa using nanopore technology.</title>
        <authorList>
            <person name="Ma L."/>
            <person name="Dong C."/>
            <person name="Song C."/>
            <person name="Wang X."/>
            <person name="Zheng X."/>
            <person name="Niu Y."/>
            <person name="Chen S."/>
            <person name="Feng W."/>
        </authorList>
    </citation>
    <scope>NUCLEOTIDE SEQUENCE [LARGE SCALE GENOMIC DNA]</scope>
    <source>
        <strain evidence="1">DH-2019</strain>
    </source>
</reference>
<proteinExistence type="predicted"/>
<dbReference type="SUPFAM" id="SSF143456">
    <property type="entry name" value="VC0467-like"/>
    <property type="match status" value="1"/>
</dbReference>
<evidence type="ECO:0000313" key="1">
    <source>
        <dbReference type="EMBL" id="KAK6160519.1"/>
    </source>
</evidence>
<dbReference type="PANTHER" id="PTHR31984:SF12">
    <property type="entry name" value="THIOREDOXIN DOMAIN-CONTAINING PROTEIN"/>
    <property type="match status" value="1"/>
</dbReference>
<protein>
    <recommendedName>
        <fullName evidence="3">Transcriptional regulator</fullName>
    </recommendedName>
</protein>
<sequence length="279" mass="31619">MSAWIVNSVKEFPSTEMWKMMIAFAKREVYPLLLLFPAERKNNTVSYEGDIAVSDLIKFLAAHGSHVKDLTMDKSFVEGQNSVTEVPPTRILHHEVVLEDRLQNVAVKYQINGQPSHERPQLFAGSVISATEKLLDVHPFDESKILIVKVDERTGFEGLIINKHISWDSIKDDIGGGFELLKEAPLSFGGPVMISGMPLVSLTHKSIEGQSFQVLPNIYFIDQLATHSLLEEIRVGNKSVEDYWFFLGYCSWGWEQLFHEIAQGAWNVSKGNFEQLEWP</sequence>
<evidence type="ECO:0000313" key="2">
    <source>
        <dbReference type="Proteomes" id="UP001318860"/>
    </source>
</evidence>
<dbReference type="Pfam" id="PF02622">
    <property type="entry name" value="DUF179"/>
    <property type="match status" value="1"/>
</dbReference>
<name>A0ABR0XMX5_REHGL</name>
<dbReference type="PANTHER" id="PTHR31984">
    <property type="entry name" value="TRANSPORTER, PUTATIVE (DUF179)-RELATED"/>
    <property type="match status" value="1"/>
</dbReference>
<dbReference type="InterPro" id="IPR003774">
    <property type="entry name" value="AlgH-like"/>
</dbReference>
<accession>A0ABR0XMX5</accession>
<keyword evidence="2" id="KW-1185">Reference proteome</keyword>
<dbReference type="Gene3D" id="3.40.1740.10">
    <property type="entry name" value="VC0467-like"/>
    <property type="match status" value="1"/>
</dbReference>
<comment type="caution">
    <text evidence="1">The sequence shown here is derived from an EMBL/GenBank/DDBJ whole genome shotgun (WGS) entry which is preliminary data.</text>
</comment>